<name>A0A934VM84_9BACT</name>
<dbReference type="EMBL" id="JAENIL010000032">
    <property type="protein sequence ID" value="MBK1878586.1"/>
    <property type="molecule type" value="Genomic_DNA"/>
</dbReference>
<accession>A0A934VM84</accession>
<dbReference type="AlphaFoldDB" id="A0A934VM84"/>
<dbReference type="Proteomes" id="UP000617628">
    <property type="component" value="Unassembled WGS sequence"/>
</dbReference>
<protein>
    <recommendedName>
        <fullName evidence="3">DUF4032 domain-containing protein</fullName>
    </recommendedName>
</protein>
<reference evidence="1" key="1">
    <citation type="submission" date="2021-01" db="EMBL/GenBank/DDBJ databases">
        <title>Modified the classification status of verrucomicrobia.</title>
        <authorList>
            <person name="Feng X."/>
        </authorList>
    </citation>
    <scope>NUCLEOTIDE SEQUENCE</scope>
    <source>
        <strain evidence="1">KCTC 13126</strain>
    </source>
</reference>
<comment type="caution">
    <text evidence="1">The sequence shown here is derived from an EMBL/GenBank/DDBJ whole genome shotgun (WGS) entry which is preliminary data.</text>
</comment>
<evidence type="ECO:0000313" key="1">
    <source>
        <dbReference type="EMBL" id="MBK1878586.1"/>
    </source>
</evidence>
<evidence type="ECO:0008006" key="3">
    <source>
        <dbReference type="Google" id="ProtNLM"/>
    </source>
</evidence>
<sequence>MSAKKNQSSGQHEFVKQSSLYQEFLAEREEILRHKWLESERLGYDIGFERALLDWIRKHRDSWRAARRRPDAN</sequence>
<organism evidence="1 2">
    <name type="scientific">Pelagicoccus mobilis</name>
    <dbReference type="NCBI Taxonomy" id="415221"/>
    <lineage>
        <taxon>Bacteria</taxon>
        <taxon>Pseudomonadati</taxon>
        <taxon>Verrucomicrobiota</taxon>
        <taxon>Opitutia</taxon>
        <taxon>Puniceicoccales</taxon>
        <taxon>Pelagicoccaceae</taxon>
        <taxon>Pelagicoccus</taxon>
    </lineage>
</organism>
<keyword evidence="2" id="KW-1185">Reference proteome</keyword>
<evidence type="ECO:0000313" key="2">
    <source>
        <dbReference type="Proteomes" id="UP000617628"/>
    </source>
</evidence>
<gene>
    <name evidence="1" type="ORF">JIN87_17020</name>
</gene>
<proteinExistence type="predicted"/>